<dbReference type="Pfam" id="PF00067">
    <property type="entry name" value="p450"/>
    <property type="match status" value="1"/>
</dbReference>
<name>A0A9X0BYH5_9EURO</name>
<keyword evidence="9" id="KW-1185">Reference proteome</keyword>
<dbReference type="RefSeq" id="XP_056791602.1">
    <property type="nucleotide sequence ID" value="XM_056934061.1"/>
</dbReference>
<dbReference type="PANTHER" id="PTHR24286">
    <property type="entry name" value="CYTOCHROME P450 26"/>
    <property type="match status" value="1"/>
</dbReference>
<dbReference type="GO" id="GO:0016125">
    <property type="term" value="P:sterol metabolic process"/>
    <property type="evidence" value="ECO:0007669"/>
    <property type="project" value="TreeGrafter"/>
</dbReference>
<sequence>MSEKQAPRLPAGRESSMLSTISQSLSFYSSPHLFLTSRQDDPDNPPENSVPLAVRARILNRDIAVIVSYTHCKEILDIQQLSSLPRSAESAIVAAHAGQTVTPTSFGVLPAYKELMVDFFPHPNLLLSDAPSHKPRREAWDEHMAKVNAKSSTLLREIVEEEVSTWPAGGDFDLYDHMKDMTWRLLVAVFLELKPEDSHYHDVVKWQEELLRGQFSLFPVSIKSPFWRSPRSRGLEARRKLQEALRRRVDAIGPQCPFHCQDSKVPQEELASNLLLFTSSIAVKAVASLLTASLLNLYLFPSETSLIQRVRDLENSEDREILMRSILLETERLSPPVIGLMRRMQQDIVLQRPGEVETPGTLVPSGWDAWLYFFGANRNEHIYTDAHRFVAERFIGQGTPPSLTFGFGDKECLGKDMVRQIVQIVATVLVDSGIDLRGSVESEGVRGWLGWDVGVSLESIERDLKQLPCQRPRKPIKLYVSRSC</sequence>
<dbReference type="CDD" id="cd00302">
    <property type="entry name" value="cytochrome_P450"/>
    <property type="match status" value="1"/>
</dbReference>
<organism evidence="8 9">
    <name type="scientific">Penicillium diatomitis</name>
    <dbReference type="NCBI Taxonomy" id="2819901"/>
    <lineage>
        <taxon>Eukaryota</taxon>
        <taxon>Fungi</taxon>
        <taxon>Dikarya</taxon>
        <taxon>Ascomycota</taxon>
        <taxon>Pezizomycotina</taxon>
        <taxon>Eurotiomycetes</taxon>
        <taxon>Eurotiomycetidae</taxon>
        <taxon>Eurotiales</taxon>
        <taxon>Aspergillaceae</taxon>
        <taxon>Penicillium</taxon>
    </lineage>
</organism>
<reference evidence="8" key="2">
    <citation type="journal article" date="2023" name="IMA Fungus">
        <title>Comparative genomic study of the Penicillium genus elucidates a diverse pangenome and 15 lateral gene transfer events.</title>
        <authorList>
            <person name="Petersen C."/>
            <person name="Sorensen T."/>
            <person name="Nielsen M.R."/>
            <person name="Sondergaard T.E."/>
            <person name="Sorensen J.L."/>
            <person name="Fitzpatrick D.A."/>
            <person name="Frisvad J.C."/>
            <person name="Nielsen K.L."/>
        </authorList>
    </citation>
    <scope>NUCLEOTIDE SEQUENCE</scope>
    <source>
        <strain evidence="8">IBT 30728</strain>
    </source>
</reference>
<keyword evidence="3 7" id="KW-0479">Metal-binding</keyword>
<comment type="caution">
    <text evidence="8">The sequence shown here is derived from an EMBL/GenBank/DDBJ whole genome shotgun (WGS) entry which is preliminary data.</text>
</comment>
<evidence type="ECO:0000256" key="5">
    <source>
        <dbReference type="ARBA" id="ARBA00023004"/>
    </source>
</evidence>
<evidence type="ECO:0000313" key="9">
    <source>
        <dbReference type="Proteomes" id="UP001148312"/>
    </source>
</evidence>
<evidence type="ECO:0000256" key="1">
    <source>
        <dbReference type="ARBA" id="ARBA00010617"/>
    </source>
</evidence>
<accession>A0A9X0BYH5</accession>
<dbReference type="GO" id="GO:0043386">
    <property type="term" value="P:mycotoxin biosynthetic process"/>
    <property type="evidence" value="ECO:0007669"/>
    <property type="project" value="UniProtKB-ARBA"/>
</dbReference>
<gene>
    <name evidence="8" type="ORF">N7539_004459</name>
</gene>
<evidence type="ECO:0000256" key="4">
    <source>
        <dbReference type="ARBA" id="ARBA00023002"/>
    </source>
</evidence>
<dbReference type="InterPro" id="IPR017972">
    <property type="entry name" value="Cyt_P450_CS"/>
</dbReference>
<evidence type="ECO:0000256" key="7">
    <source>
        <dbReference type="RuleBase" id="RU000461"/>
    </source>
</evidence>
<dbReference type="InterPro" id="IPR036396">
    <property type="entry name" value="Cyt_P450_sf"/>
</dbReference>
<dbReference type="PROSITE" id="PS00086">
    <property type="entry name" value="CYTOCHROME_P450"/>
    <property type="match status" value="1"/>
</dbReference>
<comment type="similarity">
    <text evidence="1 7">Belongs to the cytochrome P450 family.</text>
</comment>
<dbReference type="InterPro" id="IPR001128">
    <property type="entry name" value="Cyt_P450"/>
</dbReference>
<dbReference type="GeneID" id="81624310"/>
<evidence type="ECO:0000313" key="8">
    <source>
        <dbReference type="EMBL" id="KAJ5489569.1"/>
    </source>
</evidence>
<keyword evidence="2 7" id="KW-0349">Heme</keyword>
<keyword evidence="4 7" id="KW-0560">Oxidoreductase</keyword>
<dbReference type="GO" id="GO:0004497">
    <property type="term" value="F:monooxygenase activity"/>
    <property type="evidence" value="ECO:0007669"/>
    <property type="project" value="UniProtKB-KW"/>
</dbReference>
<evidence type="ECO:0000256" key="2">
    <source>
        <dbReference type="ARBA" id="ARBA00022617"/>
    </source>
</evidence>
<dbReference type="GO" id="GO:0020037">
    <property type="term" value="F:heme binding"/>
    <property type="evidence" value="ECO:0007669"/>
    <property type="project" value="InterPro"/>
</dbReference>
<dbReference type="AlphaFoldDB" id="A0A9X0BYH5"/>
<dbReference type="SUPFAM" id="SSF48264">
    <property type="entry name" value="Cytochrome P450"/>
    <property type="match status" value="1"/>
</dbReference>
<protein>
    <recommendedName>
        <fullName evidence="10">Cytochrome P450</fullName>
    </recommendedName>
</protein>
<proteinExistence type="inferred from homology"/>
<evidence type="ECO:0008006" key="10">
    <source>
        <dbReference type="Google" id="ProtNLM"/>
    </source>
</evidence>
<evidence type="ECO:0000256" key="6">
    <source>
        <dbReference type="ARBA" id="ARBA00023033"/>
    </source>
</evidence>
<evidence type="ECO:0000256" key="3">
    <source>
        <dbReference type="ARBA" id="ARBA00022723"/>
    </source>
</evidence>
<dbReference type="Gene3D" id="1.10.630.10">
    <property type="entry name" value="Cytochrome P450"/>
    <property type="match status" value="1"/>
</dbReference>
<dbReference type="Proteomes" id="UP001148312">
    <property type="component" value="Unassembled WGS sequence"/>
</dbReference>
<dbReference type="PANTHER" id="PTHR24286:SF384">
    <property type="entry name" value="P450, PUTATIVE (EUROFUNG)-RELATED"/>
    <property type="match status" value="1"/>
</dbReference>
<reference evidence="8" key="1">
    <citation type="submission" date="2022-12" db="EMBL/GenBank/DDBJ databases">
        <authorList>
            <person name="Petersen C."/>
        </authorList>
    </citation>
    <scope>NUCLEOTIDE SEQUENCE</scope>
    <source>
        <strain evidence="8">IBT 30728</strain>
    </source>
</reference>
<keyword evidence="5 7" id="KW-0408">Iron</keyword>
<dbReference type="EMBL" id="JAPWDQ010000004">
    <property type="protein sequence ID" value="KAJ5489569.1"/>
    <property type="molecule type" value="Genomic_DNA"/>
</dbReference>
<keyword evidence="6 7" id="KW-0503">Monooxygenase</keyword>
<dbReference type="GO" id="GO:0005506">
    <property type="term" value="F:iron ion binding"/>
    <property type="evidence" value="ECO:0007669"/>
    <property type="project" value="InterPro"/>
</dbReference>
<dbReference type="GO" id="GO:0016705">
    <property type="term" value="F:oxidoreductase activity, acting on paired donors, with incorporation or reduction of molecular oxygen"/>
    <property type="evidence" value="ECO:0007669"/>
    <property type="project" value="InterPro"/>
</dbReference>